<dbReference type="OrthoDB" id="8446141at2"/>
<accession>A0A1Z4LMF5</accession>
<feature type="domain" description="Sulfotransferase" evidence="3">
    <location>
        <begin position="49"/>
        <end position="296"/>
    </location>
</feature>
<protein>
    <submittedName>
        <fullName evidence="4">Sulfotransferase</fullName>
    </submittedName>
</protein>
<evidence type="ECO:0000256" key="2">
    <source>
        <dbReference type="ARBA" id="ARBA00022679"/>
    </source>
</evidence>
<dbReference type="SUPFAM" id="SSF52540">
    <property type="entry name" value="P-loop containing nucleoside triphosphate hydrolases"/>
    <property type="match status" value="1"/>
</dbReference>
<dbReference type="InterPro" id="IPR027417">
    <property type="entry name" value="P-loop_NTPase"/>
</dbReference>
<dbReference type="PANTHER" id="PTHR11783">
    <property type="entry name" value="SULFOTRANSFERASE SULT"/>
    <property type="match status" value="1"/>
</dbReference>
<dbReference type="EMBL" id="AP018227">
    <property type="protein sequence ID" value="BAY82369.1"/>
    <property type="molecule type" value="Genomic_DNA"/>
</dbReference>
<dbReference type="Gene3D" id="3.40.50.300">
    <property type="entry name" value="P-loop containing nucleotide triphosphate hydrolases"/>
    <property type="match status" value="1"/>
</dbReference>
<proteinExistence type="inferred from homology"/>
<organism evidence="4 5">
    <name type="scientific">Calothrix parasitica NIES-267</name>
    <dbReference type="NCBI Taxonomy" id="1973488"/>
    <lineage>
        <taxon>Bacteria</taxon>
        <taxon>Bacillati</taxon>
        <taxon>Cyanobacteriota</taxon>
        <taxon>Cyanophyceae</taxon>
        <taxon>Nostocales</taxon>
        <taxon>Calotrichaceae</taxon>
        <taxon>Calothrix</taxon>
    </lineage>
</organism>
<sequence>MEREELSLIPRMNCIPRSFDSNALENFYTPPFITKNGMENVLHHFVNRDSDIYIATYPKSGTTWTISIIEHLLNKVPEQGISTGASNTELCLWLDRAASGENWRSIFSELEKMKSPRFFKSHASVGLIKQPARIIQCIRHPLDTFVSAWHHTRGKKHLFYYNGSWNHFFSEIALSSKYECGDWFDYHEEFLQASEAGKIDALFLRYEDMKKDNAVSAIHQLAEFIGVESYNAEEISRATDFQSMKNKSIAEGHLDTEGKLSDVLVSQEVGDKNNPSNAHIRKGIVGDWVNYLSDSELNMWRNYVNTKKDSCPHVVDFFSLDNLLVV</sequence>
<name>A0A1Z4LMF5_9CYAN</name>
<keyword evidence="5" id="KW-1185">Reference proteome</keyword>
<keyword evidence="2 4" id="KW-0808">Transferase</keyword>
<evidence type="ECO:0000313" key="4">
    <source>
        <dbReference type="EMBL" id="BAY82369.1"/>
    </source>
</evidence>
<evidence type="ECO:0000259" key="3">
    <source>
        <dbReference type="Pfam" id="PF00685"/>
    </source>
</evidence>
<dbReference type="Proteomes" id="UP000218418">
    <property type="component" value="Chromosome"/>
</dbReference>
<comment type="similarity">
    <text evidence="1">Belongs to the sulfotransferase 1 family.</text>
</comment>
<dbReference type="GO" id="GO:0008146">
    <property type="term" value="F:sulfotransferase activity"/>
    <property type="evidence" value="ECO:0007669"/>
    <property type="project" value="InterPro"/>
</dbReference>
<gene>
    <name evidence="4" type="ORF">NIES267_18480</name>
</gene>
<evidence type="ECO:0000313" key="5">
    <source>
        <dbReference type="Proteomes" id="UP000218418"/>
    </source>
</evidence>
<evidence type="ECO:0000256" key="1">
    <source>
        <dbReference type="ARBA" id="ARBA00005771"/>
    </source>
</evidence>
<dbReference type="InterPro" id="IPR000863">
    <property type="entry name" value="Sulfotransferase_dom"/>
</dbReference>
<reference evidence="4 5" key="1">
    <citation type="submission" date="2017-06" db="EMBL/GenBank/DDBJ databases">
        <title>Genome sequencing of cyanobaciteial culture collection at National Institute for Environmental Studies (NIES).</title>
        <authorList>
            <person name="Hirose Y."/>
            <person name="Shimura Y."/>
            <person name="Fujisawa T."/>
            <person name="Nakamura Y."/>
            <person name="Kawachi M."/>
        </authorList>
    </citation>
    <scope>NUCLEOTIDE SEQUENCE [LARGE SCALE GENOMIC DNA]</scope>
    <source>
        <strain evidence="4 5">NIES-267</strain>
    </source>
</reference>
<dbReference type="Pfam" id="PF00685">
    <property type="entry name" value="Sulfotransfer_1"/>
    <property type="match status" value="1"/>
</dbReference>
<dbReference type="AlphaFoldDB" id="A0A1Z4LMF5"/>